<dbReference type="EMBL" id="MIGC01000633">
    <property type="protein sequence ID" value="PHJ24578.1"/>
    <property type="molecule type" value="Genomic_DNA"/>
</dbReference>
<feature type="compositionally biased region" description="Low complexity" evidence="1">
    <location>
        <begin position="1078"/>
        <end position="1089"/>
    </location>
</feature>
<feature type="compositionally biased region" description="Basic and acidic residues" evidence="1">
    <location>
        <begin position="818"/>
        <end position="831"/>
    </location>
</feature>
<organism evidence="2 3">
    <name type="scientific">Cystoisospora suis</name>
    <dbReference type="NCBI Taxonomy" id="483139"/>
    <lineage>
        <taxon>Eukaryota</taxon>
        <taxon>Sar</taxon>
        <taxon>Alveolata</taxon>
        <taxon>Apicomplexa</taxon>
        <taxon>Conoidasida</taxon>
        <taxon>Coccidia</taxon>
        <taxon>Eucoccidiorida</taxon>
        <taxon>Eimeriorina</taxon>
        <taxon>Sarcocystidae</taxon>
        <taxon>Cystoisospora</taxon>
    </lineage>
</organism>
<feature type="compositionally biased region" description="Basic and acidic residues" evidence="1">
    <location>
        <begin position="6671"/>
        <end position="6686"/>
    </location>
</feature>
<dbReference type="GeneID" id="94424983"/>
<feature type="compositionally biased region" description="Polar residues" evidence="1">
    <location>
        <begin position="5913"/>
        <end position="5930"/>
    </location>
</feature>
<feature type="region of interest" description="Disordered" evidence="1">
    <location>
        <begin position="395"/>
        <end position="414"/>
    </location>
</feature>
<feature type="region of interest" description="Disordered" evidence="1">
    <location>
        <begin position="1673"/>
        <end position="1694"/>
    </location>
</feature>
<feature type="region of interest" description="Disordered" evidence="1">
    <location>
        <begin position="2490"/>
        <end position="2566"/>
    </location>
</feature>
<feature type="compositionally biased region" description="Basic and acidic residues" evidence="1">
    <location>
        <begin position="4469"/>
        <end position="4496"/>
    </location>
</feature>
<feature type="compositionally biased region" description="Basic and acidic residues" evidence="1">
    <location>
        <begin position="4368"/>
        <end position="4380"/>
    </location>
</feature>
<feature type="region of interest" description="Disordered" evidence="1">
    <location>
        <begin position="5287"/>
        <end position="5382"/>
    </location>
</feature>
<feature type="compositionally biased region" description="Polar residues" evidence="1">
    <location>
        <begin position="3184"/>
        <end position="3210"/>
    </location>
</feature>
<dbReference type="RefSeq" id="XP_067926251.1">
    <property type="nucleotide sequence ID" value="XM_068061772.1"/>
</dbReference>
<feature type="region of interest" description="Disordered" evidence="1">
    <location>
        <begin position="2057"/>
        <end position="2091"/>
    </location>
</feature>
<feature type="compositionally biased region" description="Low complexity" evidence="1">
    <location>
        <begin position="1117"/>
        <end position="1127"/>
    </location>
</feature>
<dbReference type="OrthoDB" id="347960at2759"/>
<feature type="region of interest" description="Disordered" evidence="1">
    <location>
        <begin position="6950"/>
        <end position="7037"/>
    </location>
</feature>
<feature type="compositionally biased region" description="Polar residues" evidence="1">
    <location>
        <begin position="2902"/>
        <end position="2913"/>
    </location>
</feature>
<feature type="compositionally biased region" description="Polar residues" evidence="1">
    <location>
        <begin position="5762"/>
        <end position="5776"/>
    </location>
</feature>
<reference evidence="2 3" key="1">
    <citation type="journal article" date="2017" name="Int. J. Parasitol.">
        <title>The genome of the protozoan parasite Cystoisospora suis and a reverse vaccinology approach to identify vaccine candidates.</title>
        <authorList>
            <person name="Palmieri N."/>
            <person name="Shrestha A."/>
            <person name="Ruttkowski B."/>
            <person name="Beck T."/>
            <person name="Vogl C."/>
            <person name="Tomley F."/>
            <person name="Blake D.P."/>
            <person name="Joachim A."/>
        </authorList>
    </citation>
    <scope>NUCLEOTIDE SEQUENCE [LARGE SCALE GENOMIC DNA]</scope>
    <source>
        <strain evidence="2 3">Wien I</strain>
    </source>
</reference>
<feature type="region of interest" description="Disordered" evidence="1">
    <location>
        <begin position="3096"/>
        <end position="3272"/>
    </location>
</feature>
<comment type="caution">
    <text evidence="2">The sequence shown here is derived from an EMBL/GenBank/DDBJ whole genome shotgun (WGS) entry which is preliminary data.</text>
</comment>
<evidence type="ECO:0000313" key="2">
    <source>
        <dbReference type="EMBL" id="PHJ24578.1"/>
    </source>
</evidence>
<feature type="compositionally biased region" description="Basic and acidic residues" evidence="1">
    <location>
        <begin position="5313"/>
        <end position="5327"/>
    </location>
</feature>
<protein>
    <submittedName>
        <fullName evidence="2">Uncharacterized protein</fullName>
    </submittedName>
</protein>
<feature type="compositionally biased region" description="Basic and acidic residues" evidence="1">
    <location>
        <begin position="6292"/>
        <end position="6303"/>
    </location>
</feature>
<gene>
    <name evidence="2" type="ORF">CSUI_001567</name>
</gene>
<feature type="compositionally biased region" description="Basic residues" evidence="1">
    <location>
        <begin position="6203"/>
        <end position="6220"/>
    </location>
</feature>
<feature type="region of interest" description="Disordered" evidence="1">
    <location>
        <begin position="1777"/>
        <end position="1812"/>
    </location>
</feature>
<feature type="compositionally biased region" description="Polar residues" evidence="1">
    <location>
        <begin position="2530"/>
        <end position="2543"/>
    </location>
</feature>
<feature type="region of interest" description="Disordered" evidence="1">
    <location>
        <begin position="5670"/>
        <end position="5706"/>
    </location>
</feature>
<feature type="compositionally biased region" description="Gly residues" evidence="1">
    <location>
        <begin position="401"/>
        <end position="414"/>
    </location>
</feature>
<feature type="region of interest" description="Disordered" evidence="1">
    <location>
        <begin position="1902"/>
        <end position="1928"/>
    </location>
</feature>
<feature type="compositionally biased region" description="Basic and acidic residues" evidence="1">
    <location>
        <begin position="5334"/>
        <end position="5345"/>
    </location>
</feature>
<feature type="compositionally biased region" description="Low complexity" evidence="1">
    <location>
        <begin position="6889"/>
        <end position="6900"/>
    </location>
</feature>
<feature type="compositionally biased region" description="Basic and acidic residues" evidence="1">
    <location>
        <begin position="3629"/>
        <end position="3654"/>
    </location>
</feature>
<feature type="compositionally biased region" description="Acidic residues" evidence="1">
    <location>
        <begin position="5933"/>
        <end position="5957"/>
    </location>
</feature>
<feature type="region of interest" description="Disordered" evidence="1">
    <location>
        <begin position="4205"/>
        <end position="4255"/>
    </location>
</feature>
<feature type="region of interest" description="Disordered" evidence="1">
    <location>
        <begin position="6292"/>
        <end position="6311"/>
    </location>
</feature>
<feature type="region of interest" description="Disordered" evidence="1">
    <location>
        <begin position="274"/>
        <end position="312"/>
    </location>
</feature>
<feature type="region of interest" description="Disordered" evidence="1">
    <location>
        <begin position="2125"/>
        <end position="2147"/>
    </location>
</feature>
<feature type="region of interest" description="Disordered" evidence="1">
    <location>
        <begin position="1940"/>
        <end position="2015"/>
    </location>
</feature>
<feature type="compositionally biased region" description="Basic and acidic residues" evidence="1">
    <location>
        <begin position="7130"/>
        <end position="7161"/>
    </location>
</feature>
<name>A0A2C6LB95_9APIC</name>
<feature type="compositionally biased region" description="Basic and acidic residues" evidence="1">
    <location>
        <begin position="3467"/>
        <end position="3477"/>
    </location>
</feature>
<feature type="compositionally biased region" description="Basic and acidic residues" evidence="1">
    <location>
        <begin position="4182"/>
        <end position="4191"/>
    </location>
</feature>
<feature type="region of interest" description="Disordered" evidence="1">
    <location>
        <begin position="7080"/>
        <end position="7295"/>
    </location>
</feature>
<accession>A0A2C6LB95</accession>
<feature type="region of interest" description="Disordered" evidence="1">
    <location>
        <begin position="4135"/>
        <end position="4191"/>
    </location>
</feature>
<dbReference type="Proteomes" id="UP000221165">
    <property type="component" value="Unassembled WGS sequence"/>
</dbReference>
<dbReference type="VEuPathDB" id="ToxoDB:CSUI_001567"/>
<feature type="compositionally biased region" description="Basic and acidic residues" evidence="1">
    <location>
        <begin position="1980"/>
        <end position="2015"/>
    </location>
</feature>
<feature type="compositionally biased region" description="Basic and acidic residues" evidence="1">
    <location>
        <begin position="6630"/>
        <end position="6654"/>
    </location>
</feature>
<sequence length="7710" mass="843361">MWRGKDACEGGGQWCEGREVRASGANWLKGGQPTYSLDHPNVWRPRMRGRRFFCCPWCSCFESEPVIYRVQDAGGGGWGETNDGAAWQVRVSLFSAPALATARCSGGQQEREREGTSDGDRLGGGREKESLDQVTRLYEGEGTHQGESACSHGQHPVEHQLTLHISAERVEAGTPVPPPVSQSPPLVYESFDDNADGGAFCDRVRDVPGDLPPHFQRSSTKWSRCLLGCCGGVVAPRRCRDGRCVHSRRRGCLRCPKKSLDGCSPSLWKHRGGVREQAGQETVGMNGESREVTGEVKEGTHAHGGSQERGQLCKTREGHTSLSPTGSASLCGEDREDCCPDGAFHKEQTVPPEVESGSLTGESRSLSSHFAAKGSERRCRSRNSVVSFAADDVNDGNVEGKVGGRSGTEGGAGDLSGYSSASLRAFSSSSNMNASASSPCCCGLGGRGSAWNSPVRRRGRSFGAVSTLETGGGYPCPEKKGGDGARSPASPPELYVHWGVCIDSPTEWRTPPERLVSSESFLDRASHAVRTPFVKLTKSDARSVPQEDPRISREPQERQRHSCKEGEPSSFEEELTSCDCVFVNESTGGGHVREKGGGTKQVMEGSMVKEGLDRSSVVREEVKEGGTRSQDTNSGGNCVCLLDSSHTGKQDGEEWESAEERAGAEQRQHSFECDCFPNFSDNAVRPFPSLACPICFSSSPPPWVADSASSSSSSSSSSQSPCPGVSPATIYCMQLPLGTTTGSHADTPQGIQFVLFSPPGRWIKPRDDSNFVFNIYQAIGHIQLRIASFFLRRVLLCSPPLYHSSSSACSFIKKSKKERGPATGEHKDKTISRSPRPNLAVRRQEEDSVSACSAAPLAPCELSDSDLAAACLSWKEKGESTYLRGVARRRSFPLVSSRSAHRGCSFPSCFQSYVSTSRLSTRAAQSRRRVLSPPLHGASSDPSLLSSYKAAEESSSSSCSPCSSSLPLSESRHAIRTWAWSLPKRFCDASSRKETTKEGAMTAETSCAALAERTVAADPVSISLNEVFSSSPSEVWSSNLSSLSFSPPVYREGTATGPRCLSDPVLSRSDMTSTQFPSSQLSSSRLSSLHSCSPDNAGITSAFHTSSGGKVQSLPSSSSLPWLSTSPTPSPLPTSRHSQRLSHHSGATGLPSQNWRLEHAAVREFAVSEAGCFPPHKSSELCLSAACFVRWGDLSSQRCSFFVKSRVFPGEEGDSHQVDPSQELLCLQAILSYDKLPTSSGRSREGGRGGGEETCRVVWGNVSGPAQRRGHRKGAVEEGLGVLRSFESPQQACSAAEENKTINERSSQQTNGSLTSKTLSASHVEGRQRGLEKSQDEVMQGRYSGYCGTGFEARRTKEEVRDAYMDKLKTREDYEEEKTTTSCVLTIGQPGASWESAKQELQCCQSPERGWKGGTLDEQSLGNEDKQKAMKCGPTLRELCNGVAYPLFYGCRRYADHGITGENKGREKENEDWLEKSLRCEACLHLGSHCHCESISLDSPLDFLAVSRRTFLLGSSRPPTLFRGRKSQHLHPFSSSFSPASKVRRRSTPDGGLSLDDAFKRKRRSSELSCPSSEGGESLSLHDGGVQGQSTQYRPVVQLYLTTGSESEKGEVEGPLLILTSLPLPGAIPIRSANVESLSSSSSFVFSVSRDEGQHSTSSTHKRRLPFLLRLRSRTTKSGDEGKEEGTATDSFERTDEDADEAFVFENDFAEEEPATGTCVNISRRVYSCESWNTWGKTPGLVEGSITSEARQTEVAFSSLPCEEQQDLESHIQDSVECQGGAGDHDITRLPIPLSPSSPSGSSSHRSSSRSCRRSPLLLGHSFEENNVDTIGKEIHGDSLFSVALGHHGDNPNVLGEEGTDRDRICFAPWKAECGEFEQQAALEEEDTKETFEICAGNAQFDNDEGGSSLLSPSPAPVETDKDEMLGDDGEVGEDFFASRQQGAGGHEKEDYEANSWSKARNEREPFDLAEVGRVSGRTAVEKKGGGREGEGERFREAFTSHRQKREGEQNERKKSLFSRGLRRLVKRFLRERLPPVAPTTSLSFAGRRVIDIKRFQVTGEDDGREGSSPSSSSTDDDRHRGGTPLPAGGGEAEVAILEEPSVTGKSPYFLLRISVLLWEDNSSVLPRGPVSSSSSQLSAKGGCSFPSSSPSSLASASAFSPSEEKSFYAPSRVTENGLHCKAGGTGQSLDSQERSPHMNHIHSDSEGTHTSPVGVVDNHNLGGSSGCPSPPANGSSCFPYTTTSSSSVLWCHWGLHLAEETPAPERARRIVRDALATIAGLAVFPAFASSHGVGNFFQPSCMGPFHTCGHSSIPIDFLHNISHVLSTMAPPSPKSCRTVSCTSRREEDCGSCSQPPFGTGTIPQAFGERCDHPTTLLPRENEEITRPGASQEGGTHDGQWCAERKPTRGEGERRGCIGREEPEQGGYLSPDKTKNEDVSYFAWVQAPRHVWPEGSMPGDAASVDTPMKQVLVNERRTWLHYFSKRLQHRVRGSTAAEDQGNVTQGTEAGTEGERQQNNENSSSKDRSASHLSASDRQCSYSSCAGRGRDTSPFSSDSSSSDSGEDHCRIRLFSLDRGPGRNERREVDGEKTEAMMMLKGGGHVVQAETGSFSSAERDSGNEEDESSMALLKLHVLDLRLPTRVNGKKVTGFSFVLRSGPPAPCRWFHQRIMGASAGGCSSSSGLEEPRRGDFFVACERPRFHDFQQPQGIFSLSAISQQLHYLRQQFMYLLTSPPPLSIKSSLSFGLQATMLTARKGETTSATAGEGKYHTQHVLSAATAALLLHSPPAPSLFQQQRVIEMLVDASTFLNPPGLPSASLRPSLGQDRVIFRESLLKTKRDGHDNTAKEPHQVDPSDAIEGTPPNEDVCMAKSSRVQEASGCCQGHDGATCGEDGELHRQQRQGGDQDSSASFDLSRANDGRGGSASPASCDEAASLSQANVLGSASRHRDNGVPKGCWSGDGENDDRHLLPPGFCFPSVSPIPSSPAYLSSNSMKRDCFCPVCFERGGEDKAFFSSSSTSSTIVQCVVTILRLLEGGDQRTEDVGFWSWIFAFALLERFQWTQQQTMKYTKMFEKERTRADMEIAMKMKISNRRQHVGNPSGQNAAHHPLNGSDTSEPSVNVKEREAKASLTPKGGSFKNEESEGCQHQETEKEKTEEGEKEGQQKNVRKGQALSGHVLGEKNSLQVKRQETNKTVNSGSEVVSHQVPHSQDAHSSHPPSYTSSTQVNCASVTPQRRRSPSSEQNDGGSQRKNHTTMKRGSSNPSASTASQEMNIDCDSSMRDHLGSRHFLSPPLSSSCLPRALYHGTPQPRVPTQHPRVYFLCTPVIPPSALWLGERLLLLLTRFWREAVKCRPIIRMLIAVFAAPLVAGRILDELVRILHASRLAEREIFFRQWASRLRHNPSPLVDYLISPSSGFPSFASSFCNVNLDRAFSRTPQCSPWCRMNKSGTSPLVCDRQAEGSARNVERSEERDVRPTSSTLMGIRCVDASGESGMLRASLWYVESGGRSRWFWRGLGVAQRDLERLLETEARSKGEVGGLGSKNEETQERTQQHQHTENNVGNKEKTVPRRNSEVEWGHGPTSLSATGEGGSTREVAARGDYGEGKKEEDEEGKVLFDSSVVVSSVEARETESVEKGRESDDLAHENKKHGGEGSNSTNENDRKQGELTSAKDVADAGLSKASHQAFSTSSPHVNDEDSSANVNNHLQQFLPSCWYEEDQAEPIIDTFPSDYTLWQSYSLPCLSEHRNDLLGMSLSPCSPLSVTFRPKSYSLGTLLENSTQFSSSSPFHRVPRRRADVGWLAYQSMGLIEEEEEQGKAGAEESGDRRHYLLEQRDDFSLYSQPVHELLPLQDQVDVSSGLRQCLASLWLLLRQPRLHLPSNFWSSGNTGESFLSPLEMMTNKKKMQEEEKEQELNQNAVRCGMVYSGLAGLPISVVFRFCCSETHKAFLPQELEELLHEIVKHRCLDFCACQDRSQSLETSSDYDDDAKGTTTSSCLPSCCPPHDSTVRTPLPMSSRRSSFSSSCEELFAEPRRRRRSLDPKGFNSDRGHCDCLWSYCSSHLSEYDTTKQDEDTCQLEASPLLPPALETYTPDRCKRGGNNVAIRLRCGRDLIAPSPPLSRWCDAATFPPPPPPLVATSQKSCSRTAPKEMTNKQRRKRCSARRTRDMGRSSSSFSASPEVKEKGKFSKRNLDKRADACGPNHHCTSLSFPQTEKGGTKSNSDEARTTQQGVVEGGKEQRRRKATTNCDHGGSHYQWKSANKSCDANGDDTQCRSSGYTDCCCASLFTVVGRARTSLLPALLHCTDDVNLSNLLLLDIALDELQQQMVSRLLGDYQDQLKSLQEYGGGGVFDEAGELFGCWPSQKETQRGRGKRENGKRSKGSHRRAATAFYEGEDEEQASVETSGEERSEVDDPTEETAATRPLKNTEVESPKESPRKQKGEKCDSEPGEPQNVTASAVPLSVCSVEEKGQESDAKEVSKVRRGPSHDVCDGVKEEEDDEWKREEKQGKKGKKKESKTNREISSSSSSSSSGRTGSSKSSVSEGDSETPQKENEEKERLFSYPGGLESYHSPYPSPTKEKEESSLNSQCKVERRLRERLAQTLCWPPCVCALFPLLGRLLSGLVILHPWYEEVDALYNDWRFVMELYQHEVRDAEDKKVVMCQSKVLKERSEARKRFPSKTTCLSSTRGKKKNFSQRSPSLRGPAFRPPCSFLGDGERGRKKSQEKEERNSGEVHVSRRSFENVRSKENFPRGRRRRCSFEERGCGSSPQLTKKADKKRRSEEGGERRERPGTAPSFLLRKELPSSLLFLVAVLKRLERCIMRLVGLCDEYCRGKLAFFVEARGGSSSLSSDLIERCVETSVLHSLGLVLQQLSLSLCFYYPSLSSAVSFLPTSCSTAAAGAMVFLPSLSSADKIPPPPFPLILATSHFDEANDRLPPYARAILLCPSSGAFLRRVAAPVLLRRLECFLMQDMEGQGDAVRVTGHQGTREREQEKEDEVWNEWSREENDGDDDMVFEEQRQIPHSRQLAYEKGDRRWGRSGRTRRRWVRELYTEGDMADVFGGPCKEEDGVEDLGDASAPPLFENCELNSKGKDTSRREGTKDYERRKGGHVFHQTGAGVNGSLLQSVDPSWTLGELLIAAAAGTAASRLSSGSSSAWLSPLKFYSPCLTSRFVMRARAQHCMVAVHTDPAFFLKVLIDLIIQRKQQQVLICPSSSSSSKGLPASSSFFSAPTSRTTTLPTPTNMMTTMSCSSPALRAPPRIGLFSGEGGFKLKEAEERGGEKKGCSCVCHHRGRRGMGEDERDDEEEDRERGGEMSPKEKTEGGEFGGGGRRDDEVRDHQAGDAVGVKNSRRRKGERGELQEGREDGDTRGSDEEGRTQRRHGIYRWLRREEDTMRQLTERRLLGRCWSVCASLQRMRNQMKCLIPYQQGEDRLDKMQQHHKTTFSFLDSCHYHYAILVLLYLGSGFLSPAQIAEVIRGQRGDGGLTLFSPFHLDARRQRCRCCTRNTKIIPVCKPNSCTYTARQYCSCRNSFTPCRRLLLTSSSPSSLLLSYLLFLPHSFHFLLWVFFSSFFSPHEVLLIQRDVEVHSYLHGCALRLRSAPSLPNKTKELLQHLPLLLLISHPQLAPLLPVFCRRSEASSDRRRQSRRNSADEAAEVQALADAAAAAAAAGEVHTDEEEGVDDGGEREDEDYHNSSLVGGGSLNVTGAAPFHFSRMPQRSFFGGGRGDKEEGDHHSKLANAGHQLLSADRGHHERGASTSSPEENQQQNEVGSCERSNEGESVEKRCESDQEKFKDSSFVIDKEGGGLGGTLPGEQRASAAGAVASCLRLSAPLRSSRSRRELFFRERLLGSKPGDSAVPLLFRKRRLSPLDDRNPFPSIGRGREETSSAWSVSLSEHRSSKDDTSGMWFSTSTSTSGECDSLSPSGEDGEKEEDEGDDHDNDKPEDLDETDGVLNSNEKRRRKEKGRRRWRDSAGVRRCGCCRWGVRVSSHGRALRGTRKEELAYDNVEENKSMIVPLGRTHRDALLPGLFPSSSSRGRLFPSVLPSILSPPSSPLSFFFPALEKRHFPMSCSPSSSLSPSASAPVASLSLCVNTHHHPDTNNTATGTTSPSSFSPVIIEHARWGDPFRVPMRNSPIFPPLFEALGDSHSTDYLEGEADEEEKFEQAAAVAAAEAAAAALDAPPAAKDKAVAQARARSSRRLLRRCSRSRHRSQSAHAPYHASATAPPTQRLAGENMTNSGQFPYQQGAIGEEEEEGGGNEARMIDVVGHATEGGIRIDVLKSKDDGLTENGRRGEEAGGGVMRLTALSKRDDLVAQTAEIRDKEDANDGEKEQEEGQGEGGGAKEFEKSLRLGSVIKKAEDLIRSGRCERFRTARSGLSQHYRYGNFSPTFSSPHQAGGKGGGGRWLVGVEGFQPHLVGPKGLGIAMLRQSPVERYLAATAAVPFDALERTLRHPVNRDIRRQLQHIVAALDIAGEMEQFRQTNAPAAAAIAARAATAVARAIGERPPDAASAASAVAGGETALLHTVVQLEKLLRRARQLIRVLHLPPEAFRDLHVFCSCPANNEKHDGETHSLMRGDGDFTDGGTGGCQNHDERLYRHPRPNSKQEWVGTRGGNGMEEEKESAHMRGDPGRGMITRDQDKIRKTTFDGQGAGATGNEEEKEGDQKDTRERTATDRKSPSNTGYRDVFVGGRGTQGNRGRRGVFLGDLAQEKKKTMWEQKQNKLKALLQQNPERLWSCVKNVWCTLFSPSVVLAVQRARLRFSQVRICVLLQLVEGVCEASFLCRTDVGNLCKRTLNSNGSPDQEGECHIRSSSSTHETEDDEYDTSCSSGRQRRGSNSSGGSCSSCSSYTGSSLVRHPTEPSSSSRYPCPLHEPKRRPSLRSCSSSRSSSSLADRQKGRMAINSSLGEGNFVEEEAAEPSPMHRCGTILFCREHDENLRKTYSGDTERRTNEMSAEEASSNRRTPVHQASQSTGRPRRRSGEKRHPSTECLDTLEDQSLSATQGPDHGDEDDQGSDVSSTDMNESFPHQKAAARKELYGEVVLGFCLAPRELIEGGSVGPGVPLLFRAEYTPPPDLSPSVWDERVSDDKDEEDRGGSFPSLSGMQDSVIVSPETEVYPSREGARKEEEGEIKGGDDLEFEIDRERVESKEQFTNEGLALETEESEDLDVGSPVEGKKHRVQASSPKDLVTHFTDTLLTESPRVPDERCETPEAKIDTSGLGDQRSPQPVPFTGNGSESSKEIDQGDVSSSFRWRKKSGALTARETVTEEASKKEEAPRRCASHPHHQPAVRFQIPPSSAAIEGDEGGQKDVSVRSDGLSQWKGYTGKAAFPLDGDRRKASSFSFAGDANSKLEPSFCPLCHCETVDPPGKGCSCMETPSGARISQPFVEGFPSKSTTLRFSRPCVLVSADLNVEGLESLMAVDGVIACVQQEIEEPNLRRPSGFSQNQMTTPPPSLRLIPSKSQQSRGDSAAVLGGVVRGGGSVPRDGIFYLAARPRGEVDDGTLPGGGAATPGLRVVGTAVPGGRRKGTPLGSGGASAPVVPAVGWLSYSGGMTPGGRAKTCFSGGERTGGLLLRPPGGVGDHRGVAIESGVVTPLTGGSIPRRHRLEYHREKWLMDSEWRERHLLEAAATAVEAERALGFPQIVCGMWVKPCIGDGNSSPAEEPEDGDNEALVVLSSRCVPVVEGCEEDSSLLGGSRTI</sequence>
<feature type="compositionally biased region" description="Basic and acidic residues" evidence="1">
    <location>
        <begin position="288"/>
        <end position="301"/>
    </location>
</feature>
<feature type="compositionally biased region" description="Basic and acidic residues" evidence="1">
    <location>
        <begin position="4782"/>
        <end position="4794"/>
    </location>
</feature>
<feature type="region of interest" description="Disordered" evidence="1">
    <location>
        <begin position="345"/>
        <end position="369"/>
    </location>
</feature>
<feature type="compositionally biased region" description="Basic and acidic residues" evidence="1">
    <location>
        <begin position="1324"/>
        <end position="1336"/>
    </location>
</feature>
<feature type="compositionally biased region" description="Basic and acidic residues" evidence="1">
    <location>
        <begin position="3545"/>
        <end position="3579"/>
    </location>
</feature>
<feature type="compositionally biased region" description="Low complexity" evidence="1">
    <location>
        <begin position="1789"/>
        <end position="1806"/>
    </location>
</feature>
<feature type="region of interest" description="Disordered" evidence="1">
    <location>
        <begin position="2889"/>
        <end position="2931"/>
    </location>
</feature>
<feature type="region of interest" description="Disordered" evidence="1">
    <location>
        <begin position="5755"/>
        <end position="5819"/>
    </location>
</feature>
<feature type="region of interest" description="Disordered" evidence="1">
    <location>
        <begin position="3460"/>
        <end position="3479"/>
    </location>
</feature>
<feature type="region of interest" description="Disordered" evidence="1">
    <location>
        <begin position="1523"/>
        <end position="1588"/>
    </location>
</feature>
<feature type="region of interest" description="Disordered" evidence="1">
    <location>
        <begin position="1293"/>
        <end position="1336"/>
    </location>
</feature>
<feature type="compositionally biased region" description="Basic and acidic residues" evidence="1">
    <location>
        <begin position="5901"/>
        <end position="5910"/>
    </location>
</feature>
<feature type="region of interest" description="Disordered" evidence="1">
    <location>
        <begin position="5875"/>
        <end position="5975"/>
    </location>
</feature>
<feature type="compositionally biased region" description="Acidic residues" evidence="1">
    <location>
        <begin position="5680"/>
        <end position="5696"/>
    </location>
</feature>
<feature type="region of interest" description="Disordered" evidence="1">
    <location>
        <begin position="1053"/>
        <end position="1089"/>
    </location>
</feature>
<feature type="region of interest" description="Disordered" evidence="1">
    <location>
        <begin position="103"/>
        <end position="131"/>
    </location>
</feature>
<feature type="compositionally biased region" description="Polar residues" evidence="1">
    <location>
        <begin position="1304"/>
        <end position="1321"/>
    </location>
</feature>
<feature type="compositionally biased region" description="Low complexity" evidence="1">
    <location>
        <begin position="6186"/>
        <end position="6202"/>
    </location>
</feature>
<feature type="region of interest" description="Disordered" evidence="1">
    <location>
        <begin position="5221"/>
        <end position="5248"/>
    </location>
</feature>
<keyword evidence="3" id="KW-1185">Reference proteome</keyword>
<feature type="region of interest" description="Disordered" evidence="1">
    <location>
        <begin position="6601"/>
        <end position="6700"/>
    </location>
</feature>
<feature type="compositionally biased region" description="Basic and acidic residues" evidence="1">
    <location>
        <begin position="2192"/>
        <end position="2208"/>
    </location>
</feature>
<feature type="compositionally biased region" description="Low complexity" evidence="1">
    <location>
        <begin position="3217"/>
        <end position="3226"/>
    </location>
</feature>
<feature type="region of interest" description="Disordered" evidence="1">
    <location>
        <begin position="924"/>
        <end position="943"/>
    </location>
</feature>
<feature type="compositionally biased region" description="Low complexity" evidence="1">
    <location>
        <begin position="6834"/>
        <end position="6862"/>
    </location>
</feature>
<feature type="compositionally biased region" description="Polar residues" evidence="1">
    <location>
        <begin position="357"/>
        <end position="368"/>
    </location>
</feature>
<feature type="compositionally biased region" description="Basic and acidic residues" evidence="1">
    <location>
        <begin position="7090"/>
        <end position="7104"/>
    </location>
</feature>
<evidence type="ECO:0000313" key="3">
    <source>
        <dbReference type="Proteomes" id="UP000221165"/>
    </source>
</evidence>
<evidence type="ECO:0000256" key="1">
    <source>
        <dbReference type="SAM" id="MobiDB-lite"/>
    </source>
</evidence>
<feature type="compositionally biased region" description="Basic and acidic residues" evidence="1">
    <location>
        <begin position="538"/>
        <end position="567"/>
    </location>
</feature>
<feature type="region of interest" description="Disordered" evidence="1">
    <location>
        <begin position="6807"/>
        <end position="6928"/>
    </location>
</feature>
<feature type="compositionally biased region" description="Basic and acidic residues" evidence="1">
    <location>
        <begin position="2837"/>
        <end position="2854"/>
    </location>
</feature>
<feature type="compositionally biased region" description="Basic and acidic residues" evidence="1">
    <location>
        <begin position="6326"/>
        <end position="6337"/>
    </location>
</feature>
<feature type="region of interest" description="Disordered" evidence="1">
    <location>
        <begin position="3536"/>
        <end position="3702"/>
    </location>
</feature>
<feature type="region of interest" description="Disordered" evidence="1">
    <location>
        <begin position="814"/>
        <end position="838"/>
    </location>
</feature>
<feature type="region of interest" description="Disordered" evidence="1">
    <location>
        <begin position="4364"/>
        <end position="4588"/>
    </location>
</feature>
<feature type="compositionally biased region" description="Basic residues" evidence="1">
    <location>
        <begin position="5965"/>
        <end position="5975"/>
    </location>
</feature>
<feature type="region of interest" description="Disordered" evidence="1">
    <location>
        <begin position="2179"/>
        <end position="2214"/>
    </location>
</feature>
<feature type="compositionally biased region" description="Basic and acidic residues" evidence="1">
    <location>
        <begin position="4551"/>
        <end position="4562"/>
    </location>
</feature>
<feature type="compositionally biased region" description="Basic and acidic residues" evidence="1">
    <location>
        <begin position="4718"/>
        <end position="4754"/>
    </location>
</feature>
<feature type="compositionally biased region" description="Basic and acidic residues" evidence="1">
    <location>
        <begin position="2403"/>
        <end position="2423"/>
    </location>
</feature>
<feature type="compositionally biased region" description="Basic and acidic residues" evidence="1">
    <location>
        <begin position="3598"/>
        <end position="3610"/>
    </location>
</feature>
<feature type="region of interest" description="Disordered" evidence="1">
    <location>
        <begin position="538"/>
        <end position="568"/>
    </location>
</feature>
<feature type="compositionally biased region" description="Polar residues" evidence="1">
    <location>
        <begin position="3259"/>
        <end position="3272"/>
    </location>
</feature>
<feature type="region of interest" description="Disordered" evidence="1">
    <location>
        <begin position="4681"/>
        <end position="4798"/>
    </location>
</feature>
<feature type="compositionally biased region" description="Basic and acidic residues" evidence="1">
    <location>
        <begin position="5360"/>
        <end position="5382"/>
    </location>
</feature>
<feature type="compositionally biased region" description="Basic and acidic residues" evidence="1">
    <location>
        <begin position="109"/>
        <end position="131"/>
    </location>
</feature>
<feature type="region of interest" description="Disordered" evidence="1">
    <location>
        <begin position="2837"/>
        <end position="2868"/>
    </location>
</feature>
<feature type="region of interest" description="Disordered" evidence="1">
    <location>
        <begin position="6326"/>
        <end position="6352"/>
    </location>
</feature>
<feature type="compositionally biased region" description="Basic and acidic residues" evidence="1">
    <location>
        <begin position="4428"/>
        <end position="4449"/>
    </location>
</feature>
<feature type="compositionally biased region" description="Polar residues" evidence="1">
    <location>
        <begin position="3242"/>
        <end position="3251"/>
    </location>
</feature>
<feature type="region of interest" description="Disordered" evidence="1">
    <location>
        <begin position="1117"/>
        <end position="1152"/>
    </location>
</feature>
<feature type="compositionally biased region" description="Basic and acidic residues" evidence="1">
    <location>
        <begin position="7274"/>
        <end position="7287"/>
    </location>
</feature>
<feature type="compositionally biased region" description="Basic and acidic residues" evidence="1">
    <location>
        <begin position="3140"/>
        <end position="3165"/>
    </location>
</feature>
<feature type="compositionally biased region" description="Polar residues" evidence="1">
    <location>
        <begin position="6966"/>
        <end position="6983"/>
    </location>
</feature>
<feature type="compositionally biased region" description="Basic and acidic residues" evidence="1">
    <location>
        <begin position="2512"/>
        <end position="2529"/>
    </location>
</feature>
<feature type="compositionally biased region" description="Basic and acidic residues" evidence="1">
    <location>
        <begin position="5781"/>
        <end position="5810"/>
    </location>
</feature>
<feature type="compositionally biased region" description="Polar residues" evidence="1">
    <location>
        <begin position="3684"/>
        <end position="3695"/>
    </location>
</feature>
<feature type="region of interest" description="Disordered" evidence="1">
    <location>
        <begin position="2386"/>
        <end position="2434"/>
    </location>
</feature>
<feature type="compositionally biased region" description="Basic and acidic residues" evidence="1">
    <location>
        <begin position="7211"/>
        <end position="7224"/>
    </location>
</feature>
<feature type="compositionally biased region" description="Low complexity" evidence="1">
    <location>
        <begin position="4526"/>
        <end position="4546"/>
    </location>
</feature>
<feature type="compositionally biased region" description="Basic residues" evidence="1">
    <location>
        <begin position="4156"/>
        <end position="4165"/>
    </location>
</feature>
<feature type="region of interest" description="Disordered" evidence="1">
    <location>
        <begin position="6186"/>
        <end position="6250"/>
    </location>
</feature>
<proteinExistence type="predicted"/>
<feature type="compositionally biased region" description="Basic and acidic residues" evidence="1">
    <location>
        <begin position="1677"/>
        <end position="1694"/>
    </location>
</feature>